<feature type="transmembrane region" description="Helical" evidence="19">
    <location>
        <begin position="434"/>
        <end position="454"/>
    </location>
</feature>
<dbReference type="SMART" id="SM00079">
    <property type="entry name" value="PBPe"/>
    <property type="match status" value="1"/>
</dbReference>
<feature type="binding site" evidence="16">
    <location>
        <position position="301"/>
    </location>
    <ligand>
        <name>L-glutamate</name>
        <dbReference type="ChEBI" id="CHEBI:29985"/>
    </ligand>
</feature>
<feature type="chain" id="PRO_5027160821" description="Glutamate receptor" evidence="19">
    <location>
        <begin position="35"/>
        <end position="490"/>
    </location>
</feature>
<keyword evidence="12 19" id="KW-0628">Postsynaptic cell membrane</keyword>
<evidence type="ECO:0000259" key="21">
    <source>
        <dbReference type="SMART" id="SM00079"/>
    </source>
</evidence>
<dbReference type="GO" id="GO:0038023">
    <property type="term" value="F:signaling receptor activity"/>
    <property type="evidence" value="ECO:0007669"/>
    <property type="project" value="InterPro"/>
</dbReference>
<dbReference type="InterPro" id="IPR001508">
    <property type="entry name" value="Iono_Glu_rcpt_met"/>
</dbReference>
<feature type="site" description="Interaction with the cone snail toxin Con-ikot-ikot" evidence="17">
    <location>
        <position position="306"/>
    </location>
</feature>
<evidence type="ECO:0000256" key="18">
    <source>
        <dbReference type="PIRSR" id="PIRSR601508-3"/>
    </source>
</evidence>
<evidence type="ECO:0000256" key="3">
    <source>
        <dbReference type="ARBA" id="ARBA00022475"/>
    </source>
</evidence>
<evidence type="ECO:0000256" key="9">
    <source>
        <dbReference type="ARBA" id="ARBA00023136"/>
    </source>
</evidence>
<comment type="function">
    <text evidence="19">Receptor for glutamate that functions as a ligand-gated ion channel in the central nervous system and plays an important role in excitatory synaptic transmission. L-glutamate acts as an excitatory neurotransmitter at many synapses in the central nervous system.</text>
</comment>
<evidence type="ECO:0000313" key="23">
    <source>
        <dbReference type="EMBL" id="GCC19679.1"/>
    </source>
</evidence>
<feature type="site" description="Interaction with the cone snail toxin Con-ikot-ikot" evidence="17">
    <location>
        <position position="109"/>
    </location>
</feature>
<accession>A0A401RNF1</accession>
<evidence type="ECO:0000256" key="5">
    <source>
        <dbReference type="ARBA" id="ARBA00022729"/>
    </source>
</evidence>
<evidence type="ECO:0000256" key="11">
    <source>
        <dbReference type="ARBA" id="ARBA00023180"/>
    </source>
</evidence>
<gene>
    <name evidence="23" type="ORF">chiPu_0018460</name>
</gene>
<keyword evidence="14 19" id="KW-0407">Ion channel</keyword>
<evidence type="ECO:0000256" key="19">
    <source>
        <dbReference type="RuleBase" id="RU367118"/>
    </source>
</evidence>
<dbReference type="OrthoDB" id="5984008at2759"/>
<feature type="domain" description="Solute-binding protein family 3/N-terminal" evidence="20">
    <location>
        <begin position="57"/>
        <end position="413"/>
    </location>
</feature>
<dbReference type="InterPro" id="IPR001320">
    <property type="entry name" value="Iontro_rcpt_C"/>
</dbReference>
<dbReference type="GO" id="GO:0045211">
    <property type="term" value="C:postsynaptic membrane"/>
    <property type="evidence" value="ECO:0007669"/>
    <property type="project" value="UniProtKB-SubCell"/>
</dbReference>
<evidence type="ECO:0000256" key="12">
    <source>
        <dbReference type="ARBA" id="ARBA00023257"/>
    </source>
</evidence>
<dbReference type="InterPro" id="IPR019594">
    <property type="entry name" value="Glu/Gly-bd"/>
</dbReference>
<evidence type="ECO:0000259" key="22">
    <source>
        <dbReference type="SMART" id="SM00918"/>
    </source>
</evidence>
<evidence type="ECO:0000256" key="15">
    <source>
        <dbReference type="ARBA" id="ARBA00034104"/>
    </source>
</evidence>
<dbReference type="InterPro" id="IPR015683">
    <property type="entry name" value="Ionotropic_Glu_rcpt"/>
</dbReference>
<keyword evidence="8 19" id="KW-0406">Ion transport</keyword>
<keyword evidence="4 19" id="KW-0812">Transmembrane</keyword>
<feature type="domain" description="Ionotropic glutamate receptor C-terminal" evidence="21">
    <location>
        <begin position="57"/>
        <end position="412"/>
    </location>
</feature>
<comment type="subcellular location">
    <subcellularLocation>
        <location evidence="15 19">Postsynaptic cell membrane</location>
        <topology evidence="15 19">Multi-pass membrane protein</topology>
    </subcellularLocation>
</comment>
<feature type="binding site" evidence="16">
    <location>
        <position position="135"/>
    </location>
    <ligand>
        <name>L-glutamate</name>
        <dbReference type="ChEBI" id="CHEBI:29985"/>
    </ligand>
</feature>
<dbReference type="FunFam" id="3.40.190.10:FF:000364">
    <property type="entry name" value="Si:dkey-183j2.10"/>
    <property type="match status" value="1"/>
</dbReference>
<dbReference type="STRING" id="137246.A0A401RNF1"/>
<dbReference type="FunFam" id="3.40.190.10:FF:000060">
    <property type="entry name" value="Glutamate receptor ionotropic, kainate 1"/>
    <property type="match status" value="1"/>
</dbReference>
<reference evidence="23 24" key="1">
    <citation type="journal article" date="2018" name="Nat. Ecol. Evol.">
        <title>Shark genomes provide insights into elasmobranch evolution and the origin of vertebrates.</title>
        <authorList>
            <person name="Hara Y"/>
            <person name="Yamaguchi K"/>
            <person name="Onimaru K"/>
            <person name="Kadota M"/>
            <person name="Koyanagi M"/>
            <person name="Keeley SD"/>
            <person name="Tatsumi K"/>
            <person name="Tanaka K"/>
            <person name="Motone F"/>
            <person name="Kageyama Y"/>
            <person name="Nozu R"/>
            <person name="Adachi N"/>
            <person name="Nishimura O"/>
            <person name="Nakagawa R"/>
            <person name="Tanegashima C"/>
            <person name="Kiyatake I"/>
            <person name="Matsumoto R"/>
            <person name="Murakumo K"/>
            <person name="Nishida K"/>
            <person name="Terakita A"/>
            <person name="Kuratani S"/>
            <person name="Sato K"/>
            <person name="Hyodo S Kuraku.S."/>
        </authorList>
    </citation>
    <scope>NUCLEOTIDE SEQUENCE [LARGE SCALE GENOMIC DNA]</scope>
</reference>
<dbReference type="SUPFAM" id="SSF53850">
    <property type="entry name" value="Periplasmic binding protein-like II"/>
    <property type="match status" value="1"/>
</dbReference>
<feature type="domain" description="Ionotropic glutamate receptor L-glutamate and glycine-binding" evidence="22">
    <location>
        <begin position="67"/>
        <end position="124"/>
    </location>
</feature>
<dbReference type="FunFam" id="1.10.287.70:FF:000143">
    <property type="entry name" value="Probable glutamate receptor"/>
    <property type="match status" value="1"/>
</dbReference>
<feature type="transmembrane region" description="Helical" evidence="19">
    <location>
        <begin position="250"/>
        <end position="268"/>
    </location>
</feature>
<feature type="binding site" evidence="16">
    <location>
        <position position="133"/>
    </location>
    <ligand>
        <name>L-glutamate</name>
        <dbReference type="ChEBI" id="CHEBI:29985"/>
    </ligand>
</feature>
<protein>
    <recommendedName>
        <fullName evidence="19">Glutamate receptor</fullName>
    </recommendedName>
</protein>
<keyword evidence="10 19" id="KW-0675">Receptor</keyword>
<feature type="disulfide bond" evidence="18">
    <location>
        <begin position="361"/>
        <end position="414"/>
    </location>
</feature>
<evidence type="ECO:0000256" key="14">
    <source>
        <dbReference type="ARBA" id="ARBA00023303"/>
    </source>
</evidence>
<evidence type="ECO:0000313" key="24">
    <source>
        <dbReference type="Proteomes" id="UP000287033"/>
    </source>
</evidence>
<dbReference type="InterPro" id="IPR001638">
    <property type="entry name" value="Solute-binding_3/MltF_N"/>
</dbReference>
<dbReference type="AlphaFoldDB" id="A0A401RNF1"/>
<keyword evidence="3 19" id="KW-1003">Cell membrane</keyword>
<comment type="similarity">
    <text evidence="1 19">Belongs to the glutamate-gated ion channel (TC 1.A.10.1) family.</text>
</comment>
<feature type="signal peptide" evidence="19">
    <location>
        <begin position="1"/>
        <end position="34"/>
    </location>
</feature>
<dbReference type="PRINTS" id="PR00177">
    <property type="entry name" value="NMDARECEPTOR"/>
</dbReference>
<feature type="binding site" evidence="16">
    <location>
        <position position="300"/>
    </location>
    <ligand>
        <name>L-glutamate</name>
        <dbReference type="ChEBI" id="CHEBI:29985"/>
    </ligand>
</feature>
<dbReference type="Gene3D" id="3.40.190.10">
    <property type="entry name" value="Periplasmic binding protein-like II"/>
    <property type="match status" value="2"/>
</dbReference>
<dbReference type="SMART" id="SM00918">
    <property type="entry name" value="Lig_chan-Glu_bd"/>
    <property type="match status" value="1"/>
</dbReference>
<feature type="site" description="Crucial to convey clamshell closure to channel opening" evidence="17">
    <location>
        <position position="279"/>
    </location>
</feature>
<keyword evidence="2 19" id="KW-0813">Transport</keyword>
<dbReference type="SMART" id="SM00062">
    <property type="entry name" value="PBPb"/>
    <property type="match status" value="1"/>
</dbReference>
<dbReference type="PANTHER" id="PTHR18966">
    <property type="entry name" value="IONOTROPIC GLUTAMATE RECEPTOR"/>
    <property type="match status" value="1"/>
</dbReference>
<feature type="binding site" evidence="16">
    <location>
        <position position="349"/>
    </location>
    <ligand>
        <name>L-glutamate</name>
        <dbReference type="ChEBI" id="CHEBI:29985"/>
    </ligand>
</feature>
<feature type="transmembrane region" description="Helical" evidence="19">
    <location>
        <begin position="182"/>
        <end position="200"/>
    </location>
</feature>
<evidence type="ECO:0000259" key="20">
    <source>
        <dbReference type="SMART" id="SM00062"/>
    </source>
</evidence>
<evidence type="ECO:0000256" key="4">
    <source>
        <dbReference type="ARBA" id="ARBA00022692"/>
    </source>
</evidence>
<evidence type="ECO:0000256" key="2">
    <source>
        <dbReference type="ARBA" id="ARBA00022448"/>
    </source>
</evidence>
<evidence type="ECO:0000256" key="10">
    <source>
        <dbReference type="ARBA" id="ARBA00023170"/>
    </source>
</evidence>
<keyword evidence="18" id="KW-1015">Disulfide bond</keyword>
<name>A0A401RNF1_CHIPU</name>
<comment type="caution">
    <text evidence="23">The sequence shown here is derived from an EMBL/GenBank/DDBJ whole genome shotgun (WGS) entry which is preliminary data.</text>
</comment>
<dbReference type="Pfam" id="PF10613">
    <property type="entry name" value="Lig_chan-Glu_bd"/>
    <property type="match status" value="1"/>
</dbReference>
<evidence type="ECO:0000256" key="6">
    <source>
        <dbReference type="ARBA" id="ARBA00022989"/>
    </source>
</evidence>
<sequence length="490" mass="55072">MRERSGKLITMENGMKLLLSVTVLLSLTTARTGAMESQDSLQELMQIREKRELSNQTLRVTTILQSPFIMAKPSGGFEGFCIDLLQIFAERLKFHYEIKLVKDGFYGRRLENGKWTGMLGELMEKEADMAIAPLTITMEREKAFSFTRPFMSVGISILIRKDSNSQGASLFQFLSPFTANTWLSLLIAYTLTCFCLYLAARLSPNEWREPEVEDTHFSLLDSFWFGVGALSLQGVGPHPRSLSTRIIGTTWWLFSIIFLVAYATYFAASLSSEAQAPLINSFADLAKQNEIDYGTVYGGSTFSFFKRSKIETYHKIYERMNNKGDSVLVHTMKEGIQRVLDSNYALIGESSTIDLAVAEHCNLMRVSNFAAIRGYGIATRLDDPLRDYLTQTLLELEESGLLQQLQAKWWKSSCPSEHSAEWSPLEVKQIGGTFLFLGIGLSLALIVACIELAVKSRKKADQDKSCCSIFTEELSLRFKGRSDASKKTKA</sequence>
<dbReference type="GO" id="GO:0015276">
    <property type="term" value="F:ligand-gated monoatomic ion channel activity"/>
    <property type="evidence" value="ECO:0007669"/>
    <property type="project" value="InterPro"/>
</dbReference>
<keyword evidence="13 19" id="KW-1071">Ligand-gated ion channel</keyword>
<dbReference type="OMA" id="GPFNYFE"/>
<proteinExistence type="inferred from homology"/>
<keyword evidence="24" id="KW-1185">Reference proteome</keyword>
<evidence type="ECO:0000256" key="8">
    <source>
        <dbReference type="ARBA" id="ARBA00023065"/>
    </source>
</evidence>
<keyword evidence="7 19" id="KW-0770">Synapse</keyword>
<organism evidence="23 24">
    <name type="scientific">Chiloscyllium punctatum</name>
    <name type="common">Brownbanded bambooshark</name>
    <name type="synonym">Hemiscyllium punctatum</name>
    <dbReference type="NCBI Taxonomy" id="137246"/>
    <lineage>
        <taxon>Eukaryota</taxon>
        <taxon>Metazoa</taxon>
        <taxon>Chordata</taxon>
        <taxon>Craniata</taxon>
        <taxon>Vertebrata</taxon>
        <taxon>Chondrichthyes</taxon>
        <taxon>Elasmobranchii</taxon>
        <taxon>Galeomorphii</taxon>
        <taxon>Galeoidea</taxon>
        <taxon>Orectolobiformes</taxon>
        <taxon>Hemiscylliidae</taxon>
        <taxon>Chiloscyllium</taxon>
    </lineage>
</organism>
<evidence type="ECO:0000256" key="7">
    <source>
        <dbReference type="ARBA" id="ARBA00023018"/>
    </source>
</evidence>
<keyword evidence="9 19" id="KW-0472">Membrane</keyword>
<evidence type="ECO:0000256" key="13">
    <source>
        <dbReference type="ARBA" id="ARBA00023286"/>
    </source>
</evidence>
<feature type="binding site" evidence="16">
    <location>
        <position position="140"/>
    </location>
    <ligand>
        <name>L-glutamate</name>
        <dbReference type="ChEBI" id="CHEBI:29985"/>
    </ligand>
</feature>
<keyword evidence="6 19" id="KW-1133">Transmembrane helix</keyword>
<evidence type="ECO:0000256" key="17">
    <source>
        <dbReference type="PIRSR" id="PIRSR601508-2"/>
    </source>
</evidence>
<evidence type="ECO:0000256" key="1">
    <source>
        <dbReference type="ARBA" id="ARBA00008685"/>
    </source>
</evidence>
<dbReference type="EMBL" id="BEZZ01001584">
    <property type="protein sequence ID" value="GCC19679.1"/>
    <property type="molecule type" value="Genomic_DNA"/>
</dbReference>
<keyword evidence="5 19" id="KW-0732">Signal</keyword>
<dbReference type="Pfam" id="PF00060">
    <property type="entry name" value="Lig_chan"/>
    <property type="match status" value="1"/>
</dbReference>
<keyword evidence="11" id="KW-0325">Glycoprotein</keyword>
<dbReference type="Proteomes" id="UP000287033">
    <property type="component" value="Unassembled WGS sequence"/>
</dbReference>
<evidence type="ECO:0000256" key="16">
    <source>
        <dbReference type="PIRSR" id="PIRSR601508-1"/>
    </source>
</evidence>